<dbReference type="InterPro" id="IPR058771">
    <property type="entry name" value="PWI_CCDC43"/>
</dbReference>
<evidence type="ECO:0000256" key="2">
    <source>
        <dbReference type="ARBA" id="ARBA00016648"/>
    </source>
</evidence>
<dbReference type="Pfam" id="PF26091">
    <property type="entry name" value="PWI_CCDC43"/>
    <property type="match status" value="1"/>
</dbReference>
<sequence length="201" mass="23030">MATAVSEFEPWLIEKLRSLKTDEGVFGSYISGILEGEDSVDDKKDALEGILSEIVEKDIAQHVGEILEKWESCRPKEEAPKPTADVDAQLAKLLESQALATTTRREYTDEEKKIREAILSQYSQLSDNEEDQEHEEVADSSDLVKNTNVADVAAAARERREQARLEAQKKKEKDKEDREKQKQLKEEKKEKRKTQKGERKR</sequence>
<feature type="region of interest" description="Disordered" evidence="4">
    <location>
        <begin position="121"/>
        <end position="201"/>
    </location>
</feature>
<dbReference type="EMBL" id="JH668973">
    <property type="protein sequence ID" value="KAG6463352.1"/>
    <property type="molecule type" value="Genomic_DNA"/>
</dbReference>
<dbReference type="PANTHER" id="PTHR31684">
    <property type="entry name" value="COILED-COIL DOMAIN-CONTAINING PROTEIN 43"/>
    <property type="match status" value="1"/>
</dbReference>
<dbReference type="OrthoDB" id="2187466at2759"/>
<evidence type="ECO:0000313" key="7">
    <source>
        <dbReference type="Proteomes" id="UP000791440"/>
    </source>
</evidence>
<keyword evidence="7" id="KW-1185">Reference proteome</keyword>
<proteinExistence type="inferred from homology"/>
<accession>A0A921ZUT3</accession>
<dbReference type="Proteomes" id="UP000791440">
    <property type="component" value="Unassembled WGS sequence"/>
</dbReference>
<evidence type="ECO:0000259" key="5">
    <source>
        <dbReference type="Pfam" id="PF26091"/>
    </source>
</evidence>
<dbReference type="PANTHER" id="PTHR31684:SF2">
    <property type="entry name" value="COILED-COIL DOMAIN-CONTAINING PROTEIN 43"/>
    <property type="match status" value="1"/>
</dbReference>
<comment type="caution">
    <text evidence="6">The sequence shown here is derived from an EMBL/GenBank/DDBJ whole genome shotgun (WGS) entry which is preliminary data.</text>
</comment>
<comment type="similarity">
    <text evidence="1">Belongs to the CCDC43 family.</text>
</comment>
<feature type="domain" description="CCDC43 PWI-like" evidence="5">
    <location>
        <begin position="3"/>
        <end position="75"/>
    </location>
</feature>
<keyword evidence="3" id="KW-0175">Coiled coil</keyword>
<gene>
    <name evidence="6" type="ORF">O3G_MSEX013818</name>
</gene>
<evidence type="ECO:0000313" key="6">
    <source>
        <dbReference type="EMBL" id="KAG6463352.1"/>
    </source>
</evidence>
<evidence type="ECO:0000256" key="1">
    <source>
        <dbReference type="ARBA" id="ARBA00005305"/>
    </source>
</evidence>
<organism evidence="6 7">
    <name type="scientific">Manduca sexta</name>
    <name type="common">Tobacco hawkmoth</name>
    <name type="synonym">Tobacco hornworm</name>
    <dbReference type="NCBI Taxonomy" id="7130"/>
    <lineage>
        <taxon>Eukaryota</taxon>
        <taxon>Metazoa</taxon>
        <taxon>Ecdysozoa</taxon>
        <taxon>Arthropoda</taxon>
        <taxon>Hexapoda</taxon>
        <taxon>Insecta</taxon>
        <taxon>Pterygota</taxon>
        <taxon>Neoptera</taxon>
        <taxon>Endopterygota</taxon>
        <taxon>Lepidoptera</taxon>
        <taxon>Glossata</taxon>
        <taxon>Ditrysia</taxon>
        <taxon>Bombycoidea</taxon>
        <taxon>Sphingidae</taxon>
        <taxon>Sphinginae</taxon>
        <taxon>Sphingini</taxon>
        <taxon>Manduca</taxon>
    </lineage>
</organism>
<evidence type="ECO:0000256" key="3">
    <source>
        <dbReference type="ARBA" id="ARBA00023054"/>
    </source>
</evidence>
<dbReference type="AlphaFoldDB" id="A0A921ZUT3"/>
<reference evidence="6" key="2">
    <citation type="submission" date="2020-12" db="EMBL/GenBank/DDBJ databases">
        <authorList>
            <person name="Kanost M."/>
        </authorList>
    </citation>
    <scope>NUCLEOTIDE SEQUENCE</scope>
</reference>
<name>A0A921ZUT3_MANSE</name>
<dbReference type="InterPro" id="IPR037666">
    <property type="entry name" value="CCDC43"/>
</dbReference>
<feature type="compositionally biased region" description="Basic and acidic residues" evidence="4">
    <location>
        <begin position="156"/>
        <end position="189"/>
    </location>
</feature>
<protein>
    <recommendedName>
        <fullName evidence="2">Coiled-coil domain-containing protein 43</fullName>
    </recommendedName>
</protein>
<reference evidence="6" key="1">
    <citation type="journal article" date="2016" name="Insect Biochem. Mol. Biol.">
        <title>Multifaceted biological insights from a draft genome sequence of the tobacco hornworm moth, Manduca sexta.</title>
        <authorList>
            <person name="Kanost M.R."/>
            <person name="Arrese E.L."/>
            <person name="Cao X."/>
            <person name="Chen Y.R."/>
            <person name="Chellapilla S."/>
            <person name="Goldsmith M.R."/>
            <person name="Grosse-Wilde E."/>
            <person name="Heckel D.G."/>
            <person name="Herndon N."/>
            <person name="Jiang H."/>
            <person name="Papanicolaou A."/>
            <person name="Qu J."/>
            <person name="Soulages J.L."/>
            <person name="Vogel H."/>
            <person name="Walters J."/>
            <person name="Waterhouse R.M."/>
            <person name="Ahn S.J."/>
            <person name="Almeida F.C."/>
            <person name="An C."/>
            <person name="Aqrawi P."/>
            <person name="Bretschneider A."/>
            <person name="Bryant W.B."/>
            <person name="Bucks S."/>
            <person name="Chao H."/>
            <person name="Chevignon G."/>
            <person name="Christen J.M."/>
            <person name="Clarke D.F."/>
            <person name="Dittmer N.T."/>
            <person name="Ferguson L.C.F."/>
            <person name="Garavelou S."/>
            <person name="Gordon K.H.J."/>
            <person name="Gunaratna R.T."/>
            <person name="Han Y."/>
            <person name="Hauser F."/>
            <person name="He Y."/>
            <person name="Heidel-Fischer H."/>
            <person name="Hirsh A."/>
            <person name="Hu Y."/>
            <person name="Jiang H."/>
            <person name="Kalra D."/>
            <person name="Klinner C."/>
            <person name="Konig C."/>
            <person name="Kovar C."/>
            <person name="Kroll A.R."/>
            <person name="Kuwar S.S."/>
            <person name="Lee S.L."/>
            <person name="Lehman R."/>
            <person name="Li K."/>
            <person name="Li Z."/>
            <person name="Liang H."/>
            <person name="Lovelace S."/>
            <person name="Lu Z."/>
            <person name="Mansfield J.H."/>
            <person name="McCulloch K.J."/>
            <person name="Mathew T."/>
            <person name="Morton B."/>
            <person name="Muzny D.M."/>
            <person name="Neunemann D."/>
            <person name="Ongeri F."/>
            <person name="Pauchet Y."/>
            <person name="Pu L.L."/>
            <person name="Pyrousis I."/>
            <person name="Rao X.J."/>
            <person name="Redding A."/>
            <person name="Roesel C."/>
            <person name="Sanchez-Gracia A."/>
            <person name="Schaack S."/>
            <person name="Shukla A."/>
            <person name="Tetreau G."/>
            <person name="Wang Y."/>
            <person name="Xiong G.H."/>
            <person name="Traut W."/>
            <person name="Walsh T.K."/>
            <person name="Worley K.C."/>
            <person name="Wu D."/>
            <person name="Wu W."/>
            <person name="Wu Y.Q."/>
            <person name="Zhang X."/>
            <person name="Zou Z."/>
            <person name="Zucker H."/>
            <person name="Briscoe A.D."/>
            <person name="Burmester T."/>
            <person name="Clem R.J."/>
            <person name="Feyereisen R."/>
            <person name="Grimmelikhuijzen C.J.P."/>
            <person name="Hamodrakas S.J."/>
            <person name="Hansson B.S."/>
            <person name="Huguet E."/>
            <person name="Jermiin L.S."/>
            <person name="Lan Q."/>
            <person name="Lehman H.K."/>
            <person name="Lorenzen M."/>
            <person name="Merzendorfer H."/>
            <person name="Michalopoulos I."/>
            <person name="Morton D.B."/>
            <person name="Muthukrishnan S."/>
            <person name="Oakeshott J.G."/>
            <person name="Palmer W."/>
            <person name="Park Y."/>
            <person name="Passarelli A.L."/>
            <person name="Rozas J."/>
            <person name="Schwartz L.M."/>
            <person name="Smith W."/>
            <person name="Southgate A."/>
            <person name="Vilcinskas A."/>
            <person name="Vogt R."/>
            <person name="Wang P."/>
            <person name="Werren J."/>
            <person name="Yu X.Q."/>
            <person name="Zhou J.J."/>
            <person name="Brown S.J."/>
            <person name="Scherer S.E."/>
            <person name="Richards S."/>
            <person name="Blissard G.W."/>
        </authorList>
    </citation>
    <scope>NUCLEOTIDE SEQUENCE</scope>
</reference>
<evidence type="ECO:0000256" key="4">
    <source>
        <dbReference type="SAM" id="MobiDB-lite"/>
    </source>
</evidence>
<feature type="compositionally biased region" description="Basic residues" evidence="4">
    <location>
        <begin position="190"/>
        <end position="201"/>
    </location>
</feature>
<feature type="compositionally biased region" description="Acidic residues" evidence="4">
    <location>
        <begin position="127"/>
        <end position="139"/>
    </location>
</feature>